<gene>
    <name evidence="6" type="ORF">GTW23_17945</name>
</gene>
<proteinExistence type="predicted"/>
<dbReference type="PANTHER" id="PTHR40661:SF3">
    <property type="entry name" value="FELS-1 PROPHAGE TRANSCRIPTIONAL REGULATOR"/>
    <property type="match status" value="1"/>
</dbReference>
<keyword evidence="2" id="KW-0238">DNA-binding</keyword>
<evidence type="ECO:0000256" key="3">
    <source>
        <dbReference type="ARBA" id="ARBA00023163"/>
    </source>
</evidence>
<dbReference type="Pfam" id="PF00717">
    <property type="entry name" value="Peptidase_S24"/>
    <property type="match status" value="1"/>
</dbReference>
<dbReference type="CDD" id="cd06529">
    <property type="entry name" value="S24_LexA-like"/>
    <property type="match status" value="1"/>
</dbReference>
<organism evidence="6 7">
    <name type="scientific">Hoeflea alexandrii</name>
    <dbReference type="NCBI Taxonomy" id="288436"/>
    <lineage>
        <taxon>Bacteria</taxon>
        <taxon>Pseudomonadati</taxon>
        <taxon>Pseudomonadota</taxon>
        <taxon>Alphaproteobacteria</taxon>
        <taxon>Hyphomicrobiales</taxon>
        <taxon>Rhizobiaceae</taxon>
        <taxon>Hoeflea</taxon>
    </lineage>
</organism>
<dbReference type="InterPro" id="IPR001387">
    <property type="entry name" value="Cro/C1-type_HTH"/>
</dbReference>
<evidence type="ECO:0000256" key="2">
    <source>
        <dbReference type="ARBA" id="ARBA00023125"/>
    </source>
</evidence>
<dbReference type="CDD" id="cd00093">
    <property type="entry name" value="HTH_XRE"/>
    <property type="match status" value="1"/>
</dbReference>
<dbReference type="EMBL" id="JAAAML010000003">
    <property type="protein sequence ID" value="MCO6410071.1"/>
    <property type="molecule type" value="Genomic_DNA"/>
</dbReference>
<reference evidence="6 7" key="1">
    <citation type="submission" date="2020-01" db="EMBL/GenBank/DDBJ databases">
        <title>Genomes of bacteria type strains.</title>
        <authorList>
            <person name="Chen J."/>
            <person name="Zhu S."/>
            <person name="Yang J."/>
        </authorList>
    </citation>
    <scope>NUCLEOTIDE SEQUENCE [LARGE SCALE GENOMIC DNA]</scope>
    <source>
        <strain evidence="6 7">DSM 16655</strain>
    </source>
</reference>
<evidence type="ECO:0000259" key="5">
    <source>
        <dbReference type="PROSITE" id="PS50943"/>
    </source>
</evidence>
<dbReference type="Gene3D" id="2.10.109.10">
    <property type="entry name" value="Umud Fragment, subunit A"/>
    <property type="match status" value="1"/>
</dbReference>
<dbReference type="Pfam" id="PF01381">
    <property type="entry name" value="HTH_3"/>
    <property type="match status" value="1"/>
</dbReference>
<name>A0ABT1CWV7_9HYPH</name>
<dbReference type="SMART" id="SM00530">
    <property type="entry name" value="HTH_XRE"/>
    <property type="match status" value="1"/>
</dbReference>
<comment type="caution">
    <text evidence="6">The sequence shown here is derived from an EMBL/GenBank/DDBJ whole genome shotgun (WGS) entry which is preliminary data.</text>
</comment>
<dbReference type="RefSeq" id="WP_252916788.1">
    <property type="nucleotide sequence ID" value="NZ_JAAAML010000003.1"/>
</dbReference>
<evidence type="ECO:0000313" key="6">
    <source>
        <dbReference type="EMBL" id="MCO6410071.1"/>
    </source>
</evidence>
<dbReference type="Gene3D" id="1.10.260.40">
    <property type="entry name" value="lambda repressor-like DNA-binding domains"/>
    <property type="match status" value="1"/>
</dbReference>
<dbReference type="SUPFAM" id="SSF47413">
    <property type="entry name" value="lambda repressor-like DNA-binding domains"/>
    <property type="match status" value="1"/>
</dbReference>
<dbReference type="SUPFAM" id="SSF51306">
    <property type="entry name" value="LexA/Signal peptidase"/>
    <property type="match status" value="1"/>
</dbReference>
<sequence length="229" mass="24365">MTKTLQDRARERLAALGLSPSGASEKAGLSRETLPKLLKNPAAMPGARTLSKLATVLGVTEQWLLTGNDNPEAQPLQALRPASAPEPPSRDSMPADVPVMGTAAGSLLSGAFQLQGGVIDRVRRPPALAGARDIYALYIEGTSMEPRYFPGDLVYVNPHKPPRPGDVVIVQETNGDMTTITASIGVLRRRGGGVILLSKHNPPDSEISIRQDRVAAIHKVLTVNELFGV</sequence>
<protein>
    <submittedName>
        <fullName evidence="6">Helix-turn-helix domain-containing protein</fullName>
    </submittedName>
</protein>
<dbReference type="PANTHER" id="PTHR40661">
    <property type="match status" value="1"/>
</dbReference>
<evidence type="ECO:0000313" key="7">
    <source>
        <dbReference type="Proteomes" id="UP001320715"/>
    </source>
</evidence>
<evidence type="ECO:0000256" key="1">
    <source>
        <dbReference type="ARBA" id="ARBA00023015"/>
    </source>
</evidence>
<feature type="region of interest" description="Disordered" evidence="4">
    <location>
        <begin position="67"/>
        <end position="93"/>
    </location>
</feature>
<accession>A0ABT1CWV7</accession>
<feature type="domain" description="HTH cro/C1-type" evidence="5">
    <location>
        <begin position="10"/>
        <end position="64"/>
    </location>
</feature>
<dbReference type="Proteomes" id="UP001320715">
    <property type="component" value="Unassembled WGS sequence"/>
</dbReference>
<dbReference type="PROSITE" id="PS50943">
    <property type="entry name" value="HTH_CROC1"/>
    <property type="match status" value="1"/>
</dbReference>
<dbReference type="InterPro" id="IPR010982">
    <property type="entry name" value="Lambda_DNA-bd_dom_sf"/>
</dbReference>
<evidence type="ECO:0000256" key="4">
    <source>
        <dbReference type="SAM" id="MobiDB-lite"/>
    </source>
</evidence>
<keyword evidence="7" id="KW-1185">Reference proteome</keyword>
<dbReference type="InterPro" id="IPR015927">
    <property type="entry name" value="Peptidase_S24_S26A/B/C"/>
</dbReference>
<keyword evidence="1" id="KW-0805">Transcription regulation</keyword>
<dbReference type="InterPro" id="IPR039418">
    <property type="entry name" value="LexA-like"/>
</dbReference>
<dbReference type="InterPro" id="IPR036286">
    <property type="entry name" value="LexA/Signal_pep-like_sf"/>
</dbReference>
<keyword evidence="3" id="KW-0804">Transcription</keyword>